<sequence length="79" mass="9373">MTFRRNFSPETFQLWEDLKVLYSAVVLGAQEDSSWWLLEKNGKFSVRSFYNVLITKQIAFPFKYFWSLKIPLKIKVSCG</sequence>
<accession>A0A0Q3IGR3</accession>
<reference evidence="1 2" key="1">
    <citation type="journal article" date="2010" name="Nature">
        <title>Genome sequencing and analysis of the model grass Brachypodium distachyon.</title>
        <authorList>
            <consortium name="International Brachypodium Initiative"/>
        </authorList>
    </citation>
    <scope>NUCLEOTIDE SEQUENCE [LARGE SCALE GENOMIC DNA]</scope>
    <source>
        <strain evidence="1 2">Bd21</strain>
    </source>
</reference>
<proteinExistence type="predicted"/>
<evidence type="ECO:0000313" key="2">
    <source>
        <dbReference type="EnsemblPlants" id="KQJ85440"/>
    </source>
</evidence>
<protein>
    <submittedName>
        <fullName evidence="1 2">Uncharacterized protein</fullName>
    </submittedName>
</protein>
<gene>
    <name evidence="1" type="ORF">BRADI_5g27073v3</name>
</gene>
<dbReference type="Proteomes" id="UP000008810">
    <property type="component" value="Chromosome 5"/>
</dbReference>
<dbReference type="EMBL" id="CM000884">
    <property type="protein sequence ID" value="KQJ85440.1"/>
    <property type="molecule type" value="Genomic_DNA"/>
</dbReference>
<evidence type="ECO:0000313" key="3">
    <source>
        <dbReference type="Proteomes" id="UP000008810"/>
    </source>
</evidence>
<name>A0A0Q3IGR3_BRADI</name>
<evidence type="ECO:0000313" key="1">
    <source>
        <dbReference type="EMBL" id="KQJ85440.1"/>
    </source>
</evidence>
<dbReference type="AlphaFoldDB" id="A0A0Q3IGR3"/>
<reference evidence="2" key="3">
    <citation type="submission" date="2018-08" db="UniProtKB">
        <authorList>
            <consortium name="EnsemblPlants"/>
        </authorList>
    </citation>
    <scope>IDENTIFICATION</scope>
    <source>
        <strain evidence="2">cv. Bd21</strain>
    </source>
</reference>
<dbReference type="EnsemblPlants" id="KQJ85440">
    <property type="protein sequence ID" value="KQJ85440"/>
    <property type="gene ID" value="BRADI_5g27073v3"/>
</dbReference>
<dbReference type="InParanoid" id="A0A0Q3IGR3"/>
<keyword evidence="3" id="KW-1185">Reference proteome</keyword>
<dbReference type="Gramene" id="KQJ85440">
    <property type="protein sequence ID" value="KQJ85440"/>
    <property type="gene ID" value="BRADI_5g27073v3"/>
</dbReference>
<reference evidence="1" key="2">
    <citation type="submission" date="2017-06" db="EMBL/GenBank/DDBJ databases">
        <title>WGS assembly of Brachypodium distachyon.</title>
        <authorList>
            <consortium name="The International Brachypodium Initiative"/>
            <person name="Lucas S."/>
            <person name="Harmon-Smith M."/>
            <person name="Lail K."/>
            <person name="Tice H."/>
            <person name="Grimwood J."/>
            <person name="Bruce D."/>
            <person name="Barry K."/>
            <person name="Shu S."/>
            <person name="Lindquist E."/>
            <person name="Wang M."/>
            <person name="Pitluck S."/>
            <person name="Vogel J.P."/>
            <person name="Garvin D.F."/>
            <person name="Mockler T.C."/>
            <person name="Schmutz J."/>
            <person name="Rokhsar D."/>
            <person name="Bevan M.W."/>
        </authorList>
    </citation>
    <scope>NUCLEOTIDE SEQUENCE</scope>
    <source>
        <strain evidence="1">Bd21</strain>
    </source>
</reference>
<organism evidence="1">
    <name type="scientific">Brachypodium distachyon</name>
    <name type="common">Purple false brome</name>
    <name type="synonym">Trachynia distachya</name>
    <dbReference type="NCBI Taxonomy" id="15368"/>
    <lineage>
        <taxon>Eukaryota</taxon>
        <taxon>Viridiplantae</taxon>
        <taxon>Streptophyta</taxon>
        <taxon>Embryophyta</taxon>
        <taxon>Tracheophyta</taxon>
        <taxon>Spermatophyta</taxon>
        <taxon>Magnoliopsida</taxon>
        <taxon>Liliopsida</taxon>
        <taxon>Poales</taxon>
        <taxon>Poaceae</taxon>
        <taxon>BOP clade</taxon>
        <taxon>Pooideae</taxon>
        <taxon>Stipodae</taxon>
        <taxon>Brachypodieae</taxon>
        <taxon>Brachypodium</taxon>
    </lineage>
</organism>